<comment type="caution">
    <text evidence="3">The sequence shown here is derived from an EMBL/GenBank/DDBJ whole genome shotgun (WGS) entry which is preliminary data.</text>
</comment>
<dbReference type="EMBL" id="JAENHP010000001">
    <property type="protein sequence ID" value="MBM2614148.1"/>
    <property type="molecule type" value="Genomic_DNA"/>
</dbReference>
<reference evidence="3 4" key="1">
    <citation type="submission" date="2021-01" db="EMBL/GenBank/DDBJ databases">
        <title>Actinoplanes sp. nov. LDG1-06 isolated from lichen.</title>
        <authorList>
            <person name="Saeng-In P."/>
            <person name="Phongsopitanun W."/>
            <person name="Kanchanasin P."/>
            <person name="Yuki M."/>
            <person name="Kudo T."/>
            <person name="Ohkuma M."/>
            <person name="Tanasupawat S."/>
        </authorList>
    </citation>
    <scope>NUCLEOTIDE SEQUENCE [LARGE SCALE GENOMIC DNA]</scope>
    <source>
        <strain evidence="3 4">LDG1-06</strain>
    </source>
</reference>
<keyword evidence="1" id="KW-1133">Transmembrane helix</keyword>
<proteinExistence type="predicted"/>
<dbReference type="CDD" id="cd00198">
    <property type="entry name" value="vWFA"/>
    <property type="match status" value="1"/>
</dbReference>
<dbReference type="Proteomes" id="UP000632138">
    <property type="component" value="Unassembled WGS sequence"/>
</dbReference>
<dbReference type="Gene3D" id="3.40.50.410">
    <property type="entry name" value="von Willebrand factor, type A domain"/>
    <property type="match status" value="1"/>
</dbReference>
<evidence type="ECO:0000259" key="2">
    <source>
        <dbReference type="PROSITE" id="PS50234"/>
    </source>
</evidence>
<keyword evidence="1" id="KW-0812">Transmembrane</keyword>
<keyword evidence="4" id="KW-1185">Reference proteome</keyword>
<sequence length="569" mass="61298">MTMDSYLGGRLIAGAFSVLVAGILASVLGVVVLPGGDKCHDTSIIVWSSTEPGLARADPDSGLGALQRAAQQYSCITVKAISSGFAQQAIADALERGSMAELPDVWLPTHSFWNSLLDEHTGRFDDSLGSFTSSRMRLYVKFNTPLATELGGRGSVTWRDLAGQASAGRLDLVKENALNSTSGAMATILAFEAAAGGGTGVSADDVRTGQLDALAAPIERSVASYPGEIVDYLSSFKPPIDTTALPGAMIIEEAVYEGFPELTQHYRPVNLAGPDPTLDHPYLLRPQLDKHKMDLAKAFHKTLTSDKWQKEFDQAGFETGTGPGLTRRDGAVVEAILERWRETLRKRISLAITLDQSGSTEPYKRQVAEAMTSALRSLSATDRVAFFGFPGAQGAVYEPLSAGGFGDPTKISVPDVPNRGGSSPVIEAVRETADLVRDEQGEDANNPRKQAVIVITDGEQAGAGSAREQQRDTERIRRYRENGVQVFFVLVGSKPLCSVDRIYSTISSDCRNPGNRPAKLDQDERRWVYCISDRPDCPTPLPSQQGKSSDEHIRAIVKQIFDQLGGAPI</sequence>
<dbReference type="PROSITE" id="PS50234">
    <property type="entry name" value="VWFA"/>
    <property type="match status" value="1"/>
</dbReference>
<dbReference type="SUPFAM" id="SSF53300">
    <property type="entry name" value="vWA-like"/>
    <property type="match status" value="1"/>
</dbReference>
<evidence type="ECO:0000256" key="1">
    <source>
        <dbReference type="SAM" id="Phobius"/>
    </source>
</evidence>
<dbReference type="RefSeq" id="WP_203374066.1">
    <property type="nucleotide sequence ID" value="NZ_JAENHP010000001.1"/>
</dbReference>
<keyword evidence="1" id="KW-0472">Membrane</keyword>
<accession>A0ABS2A2T1</accession>
<protein>
    <submittedName>
        <fullName evidence="3">VWA domain-containing protein</fullName>
    </submittedName>
</protein>
<feature type="transmembrane region" description="Helical" evidence="1">
    <location>
        <begin position="12"/>
        <end position="33"/>
    </location>
</feature>
<dbReference type="InterPro" id="IPR002035">
    <property type="entry name" value="VWF_A"/>
</dbReference>
<dbReference type="SMART" id="SM00327">
    <property type="entry name" value="VWA"/>
    <property type="match status" value="1"/>
</dbReference>
<name>A0ABS2A2T1_9ACTN</name>
<evidence type="ECO:0000313" key="3">
    <source>
        <dbReference type="EMBL" id="MBM2614148.1"/>
    </source>
</evidence>
<organism evidence="3 4">
    <name type="scientific">Paractinoplanes ovalisporus</name>
    <dbReference type="NCBI Taxonomy" id="2810368"/>
    <lineage>
        <taxon>Bacteria</taxon>
        <taxon>Bacillati</taxon>
        <taxon>Actinomycetota</taxon>
        <taxon>Actinomycetes</taxon>
        <taxon>Micromonosporales</taxon>
        <taxon>Micromonosporaceae</taxon>
        <taxon>Paractinoplanes</taxon>
    </lineage>
</organism>
<dbReference type="InterPro" id="IPR036465">
    <property type="entry name" value="vWFA_dom_sf"/>
</dbReference>
<evidence type="ECO:0000313" key="4">
    <source>
        <dbReference type="Proteomes" id="UP000632138"/>
    </source>
</evidence>
<gene>
    <name evidence="3" type="ORF">JIG36_01085</name>
</gene>
<feature type="domain" description="VWFA" evidence="2">
    <location>
        <begin position="349"/>
        <end position="560"/>
    </location>
</feature>